<keyword evidence="2" id="KW-0812">Transmembrane</keyword>
<feature type="transmembrane region" description="Helical" evidence="2">
    <location>
        <begin position="34"/>
        <end position="56"/>
    </location>
</feature>
<keyword evidence="2" id="KW-0472">Membrane</keyword>
<gene>
    <name evidence="3" type="ORF">kuste2540</name>
</gene>
<evidence type="ECO:0000256" key="2">
    <source>
        <dbReference type="SAM" id="Phobius"/>
    </source>
</evidence>
<feature type="transmembrane region" description="Helical" evidence="2">
    <location>
        <begin position="12"/>
        <end position="28"/>
    </location>
</feature>
<dbReference type="AlphaFoldDB" id="Q1Q6T8"/>
<reference evidence="3" key="2">
    <citation type="submission" date="2006-01" db="EMBL/GenBank/DDBJ databases">
        <authorList>
            <person name="Genoscope"/>
        </authorList>
    </citation>
    <scope>NUCLEOTIDE SEQUENCE</scope>
</reference>
<organism evidence="3">
    <name type="scientific">Kuenenia stuttgartiensis</name>
    <dbReference type="NCBI Taxonomy" id="174633"/>
    <lineage>
        <taxon>Bacteria</taxon>
        <taxon>Pseudomonadati</taxon>
        <taxon>Planctomycetota</taxon>
        <taxon>Candidatus Brocadiia</taxon>
        <taxon>Candidatus Brocadiales</taxon>
        <taxon>Candidatus Brocadiaceae</taxon>
        <taxon>Candidatus Kuenenia</taxon>
    </lineage>
</organism>
<dbReference type="EMBL" id="CT573071">
    <property type="protein sequence ID" value="CAJ73287.1"/>
    <property type="molecule type" value="Genomic_DNA"/>
</dbReference>
<accession>Q1Q6T8</accession>
<evidence type="ECO:0000256" key="1">
    <source>
        <dbReference type="SAM" id="MobiDB-lite"/>
    </source>
</evidence>
<proteinExistence type="predicted"/>
<evidence type="ECO:0000313" key="3">
    <source>
        <dbReference type="EMBL" id="CAJ73287.1"/>
    </source>
</evidence>
<protein>
    <submittedName>
        <fullName evidence="3">Uncharacterized protein</fullName>
    </submittedName>
</protein>
<reference evidence="3" key="1">
    <citation type="journal article" date="2006" name="Nature">
        <title>Deciphering the evolution and metabolism of an anammox bacterium from a community genome.</title>
        <authorList>
            <person name="Strous M."/>
            <person name="Pelletier E."/>
            <person name="Mangenot S."/>
            <person name="Rattei T."/>
            <person name="Lehner A."/>
            <person name="Taylor M.W."/>
            <person name="Horn M."/>
            <person name="Daims H."/>
            <person name="Bartol-Mavel D."/>
            <person name="Wincker P."/>
            <person name="Barbe V."/>
            <person name="Fonknechten N."/>
            <person name="Vallenet D."/>
            <person name="Segurens B."/>
            <person name="Schenowitz-Truong C."/>
            <person name="Medigue C."/>
            <person name="Collingro A."/>
            <person name="Snel B."/>
            <person name="Dutilh B.E."/>
            <person name="OpDenCamp H.J.M."/>
            <person name="vanDerDrift C."/>
            <person name="Cirpus I."/>
            <person name="vanDePas-Schoonen K.T."/>
            <person name="Harhangi H.R."/>
            <person name="vanNiftrik L."/>
            <person name="Schmid M."/>
            <person name="Keltjens J."/>
            <person name="vanDeVossenberg J."/>
            <person name="Kartal B."/>
            <person name="Meier H."/>
            <person name="Frishman D."/>
            <person name="Huynen M.A."/>
            <person name="Mewes H."/>
            <person name="Weissenbach J."/>
            <person name="Jetten M.S.M."/>
            <person name="Wagner M."/>
            <person name="LePaslier D."/>
        </authorList>
    </citation>
    <scope>NUCLEOTIDE SEQUENCE</scope>
</reference>
<feature type="region of interest" description="Disordered" evidence="1">
    <location>
        <begin position="69"/>
        <end position="98"/>
    </location>
</feature>
<name>Q1Q6T8_KUEST</name>
<keyword evidence="2" id="KW-1133">Transmembrane helix</keyword>
<sequence>MLPMEQIFAQARIYLIVLVFFVSCFLGLNSKVSLPALALRSIIIAGITGIISHFFLKYILSVFTTDTQKEDTEDAPEQSQINEAETDGNRGKNGGMGR</sequence>